<protein>
    <submittedName>
        <fullName evidence="2">Uncharacterized protein</fullName>
    </submittedName>
</protein>
<feature type="compositionally biased region" description="Pro residues" evidence="1">
    <location>
        <begin position="193"/>
        <end position="203"/>
    </location>
</feature>
<sequence>MLNMMLELAGYPESSATIHSEFFRGSVAPSLGEQPSTAGSMDVPKTIPPLPDCDERSELNDAASPKAGDQDTRTPPEFSLGSASFADLIFSEEVSQMESWLPEMTDDCFQNRRSPKRQPHVLQTVALGDFYMPIAPIQRIFPLQLHHTNYHRALPRNSIAYISKPMRLFLSTEPPSLHLASDILDIRTRPSPRHPPNPIPAHPPLDSQSIQMPNLPSRYTNTLPGEYGLIPTAEMDARLDLYMRDALRLSGDSAWEISWFHWHGNDGY</sequence>
<comment type="caution">
    <text evidence="2">The sequence shown here is derived from an EMBL/GenBank/DDBJ whole genome shotgun (WGS) entry which is preliminary data.</text>
</comment>
<keyword evidence="3" id="KW-1185">Reference proteome</keyword>
<feature type="region of interest" description="Disordered" evidence="1">
    <location>
        <begin position="189"/>
        <end position="208"/>
    </location>
</feature>
<feature type="region of interest" description="Disordered" evidence="1">
    <location>
        <begin position="29"/>
        <end position="78"/>
    </location>
</feature>
<evidence type="ECO:0000256" key="1">
    <source>
        <dbReference type="SAM" id="MobiDB-lite"/>
    </source>
</evidence>
<proteinExistence type="predicted"/>
<evidence type="ECO:0000313" key="2">
    <source>
        <dbReference type="EMBL" id="OQD90343.1"/>
    </source>
</evidence>
<evidence type="ECO:0000313" key="3">
    <source>
        <dbReference type="Proteomes" id="UP000191612"/>
    </source>
</evidence>
<name>A0A1V6QMA3_9EURO</name>
<gene>
    <name evidence="2" type="ORF">PENSOL_c058G02345</name>
</gene>
<dbReference type="EMBL" id="MDYO01000058">
    <property type="protein sequence ID" value="OQD90343.1"/>
    <property type="molecule type" value="Genomic_DNA"/>
</dbReference>
<dbReference type="AlphaFoldDB" id="A0A1V6QMA3"/>
<accession>A0A1V6QMA3</accession>
<dbReference type="Proteomes" id="UP000191612">
    <property type="component" value="Unassembled WGS sequence"/>
</dbReference>
<organism evidence="2 3">
    <name type="scientific">Penicillium solitum</name>
    <dbReference type="NCBI Taxonomy" id="60172"/>
    <lineage>
        <taxon>Eukaryota</taxon>
        <taxon>Fungi</taxon>
        <taxon>Dikarya</taxon>
        <taxon>Ascomycota</taxon>
        <taxon>Pezizomycotina</taxon>
        <taxon>Eurotiomycetes</taxon>
        <taxon>Eurotiomycetidae</taxon>
        <taxon>Eurotiales</taxon>
        <taxon>Aspergillaceae</taxon>
        <taxon>Penicillium</taxon>
    </lineage>
</organism>
<reference evidence="3" key="1">
    <citation type="journal article" date="2017" name="Nat. Microbiol.">
        <title>Global analysis of biosynthetic gene clusters reveals vast potential of secondary metabolite production in Penicillium species.</title>
        <authorList>
            <person name="Nielsen J.C."/>
            <person name="Grijseels S."/>
            <person name="Prigent S."/>
            <person name="Ji B."/>
            <person name="Dainat J."/>
            <person name="Nielsen K.F."/>
            <person name="Frisvad J.C."/>
            <person name="Workman M."/>
            <person name="Nielsen J."/>
        </authorList>
    </citation>
    <scope>NUCLEOTIDE SEQUENCE [LARGE SCALE GENOMIC DNA]</scope>
    <source>
        <strain evidence="3">IBT 29525</strain>
    </source>
</reference>